<keyword evidence="6" id="KW-0411">Iron-sulfur</keyword>
<name>A0A6N6N2A0_9BACT</name>
<dbReference type="EMBL" id="WAIE01000005">
    <property type="protein sequence ID" value="KAB1441126.1"/>
    <property type="molecule type" value="Genomic_DNA"/>
</dbReference>
<keyword evidence="7" id="KW-1133">Transmembrane helix</keyword>
<dbReference type="InterPro" id="IPR017896">
    <property type="entry name" value="4Fe4S_Fe-S-bd"/>
</dbReference>
<evidence type="ECO:0000256" key="7">
    <source>
        <dbReference type="SAM" id="Phobius"/>
    </source>
</evidence>
<evidence type="ECO:0000256" key="4">
    <source>
        <dbReference type="ARBA" id="ARBA00022982"/>
    </source>
</evidence>
<evidence type="ECO:0000256" key="3">
    <source>
        <dbReference type="ARBA" id="ARBA00022723"/>
    </source>
</evidence>
<organism evidence="9 10">
    <name type="scientific">Pseudodesulfovibrio senegalensis</name>
    <dbReference type="NCBI Taxonomy" id="1721087"/>
    <lineage>
        <taxon>Bacteria</taxon>
        <taxon>Pseudomonadati</taxon>
        <taxon>Thermodesulfobacteriota</taxon>
        <taxon>Desulfovibrionia</taxon>
        <taxon>Desulfovibrionales</taxon>
        <taxon>Desulfovibrionaceae</taxon>
    </lineage>
</organism>
<evidence type="ECO:0000256" key="1">
    <source>
        <dbReference type="ARBA" id="ARBA00022448"/>
    </source>
</evidence>
<reference evidence="9 10" key="1">
    <citation type="journal article" date="2017" name="Int. J. Syst. Evol. Microbiol.">
        <title>Desulfovibrio senegalensis sp. nov., a mesophilic sulfate reducer isolated from marine sediment.</title>
        <authorList>
            <person name="Thioye A."/>
            <person name="Gam Z.B.A."/>
            <person name="Mbengue M."/>
            <person name="Cayol J.L."/>
            <person name="Joseph-Bartoli M."/>
            <person name="Toure-Kane C."/>
            <person name="Labat M."/>
        </authorList>
    </citation>
    <scope>NUCLEOTIDE SEQUENCE [LARGE SCALE GENOMIC DNA]</scope>
    <source>
        <strain evidence="9 10">DSM 101509</strain>
    </source>
</reference>
<dbReference type="RefSeq" id="WP_151151381.1">
    <property type="nucleotide sequence ID" value="NZ_WAIE01000005.1"/>
</dbReference>
<keyword evidence="3" id="KW-0479">Metal-binding</keyword>
<feature type="transmembrane region" description="Helical" evidence="7">
    <location>
        <begin position="183"/>
        <end position="202"/>
    </location>
</feature>
<sequence>MRFVVLFLPASALVLLGAHYARGGELGVAVAHVLLAVFLFSKRAWVRPVAAGILVLGSVEWVNAFVDLVRFRLAADIPWSRATIIMGMVLALNVLALFSLMCRGARDFYSRHRENIGWRAAMFFVVIIVLVFIRAKTAIPLLLADRFFPGWGGLETFALGLYAVWIGGKMLDPQQNRRARPRIWAFFSIVFFSQLVLGLAGVERMLMTGDLHLPVPALIVAGPVFRGGGVFMLALFSATVFLVGPAWCSHLCYIGALDDFMSRRGGKAGQNKKFERLGVWGRGATLVLVLGAAVILRQQDVSWLVAVWAAAVFGLIGIGIMFVFSRRAGLMVHCTTFCPMGLLAVVFGRLSLWRIRIDTNCSRCSACFSHCRYNALSEEAMVAGQPGMNCTLCGDCVAACPGGHVAYSFPFLNSVNSRALFLTLVISLHAVFLGVARM</sequence>
<dbReference type="SUPFAM" id="SSF54862">
    <property type="entry name" value="4Fe-4S ferredoxins"/>
    <property type="match status" value="1"/>
</dbReference>
<feature type="transmembrane region" description="Helical" evidence="7">
    <location>
        <begin position="230"/>
        <end position="256"/>
    </location>
</feature>
<feature type="transmembrane region" description="Helical" evidence="7">
    <location>
        <begin position="277"/>
        <end position="296"/>
    </location>
</feature>
<feature type="domain" description="4Fe-4S ferredoxin-type" evidence="8">
    <location>
        <begin position="389"/>
        <end position="410"/>
    </location>
</feature>
<gene>
    <name evidence="9" type="ORF">F8A88_11885</name>
</gene>
<keyword evidence="2" id="KW-0004">4Fe-4S</keyword>
<keyword evidence="5" id="KW-0408">Iron</keyword>
<dbReference type="PANTHER" id="PTHR30176">
    <property type="entry name" value="FERREDOXIN-TYPE PROTEIN NAPH"/>
    <property type="match status" value="1"/>
</dbReference>
<dbReference type="AlphaFoldDB" id="A0A6N6N2A0"/>
<dbReference type="Pfam" id="PF12801">
    <property type="entry name" value="Fer4_5"/>
    <property type="match status" value="1"/>
</dbReference>
<dbReference type="Gene3D" id="3.30.70.20">
    <property type="match status" value="1"/>
</dbReference>
<feature type="transmembrane region" description="Helical" evidence="7">
    <location>
        <begin position="53"/>
        <end position="73"/>
    </location>
</feature>
<dbReference type="GO" id="GO:0046872">
    <property type="term" value="F:metal ion binding"/>
    <property type="evidence" value="ECO:0007669"/>
    <property type="project" value="UniProtKB-KW"/>
</dbReference>
<keyword evidence="7" id="KW-0812">Transmembrane</keyword>
<evidence type="ECO:0000256" key="2">
    <source>
        <dbReference type="ARBA" id="ARBA00022485"/>
    </source>
</evidence>
<keyword evidence="7" id="KW-0472">Membrane</keyword>
<evidence type="ECO:0000313" key="9">
    <source>
        <dbReference type="EMBL" id="KAB1441126.1"/>
    </source>
</evidence>
<proteinExistence type="predicted"/>
<feature type="transmembrane region" description="Helical" evidence="7">
    <location>
        <begin position="150"/>
        <end position="171"/>
    </location>
</feature>
<dbReference type="PROSITE" id="PS00198">
    <property type="entry name" value="4FE4S_FER_1"/>
    <property type="match status" value="1"/>
</dbReference>
<dbReference type="InterPro" id="IPR051684">
    <property type="entry name" value="Electron_Trans/Redox"/>
</dbReference>
<feature type="transmembrane region" description="Helical" evidence="7">
    <location>
        <begin position="302"/>
        <end position="323"/>
    </location>
</feature>
<feature type="transmembrane region" description="Helical" evidence="7">
    <location>
        <begin position="419"/>
        <end position="436"/>
    </location>
</feature>
<protein>
    <submittedName>
        <fullName evidence="9">4Fe-4S binding protein</fullName>
    </submittedName>
</protein>
<keyword evidence="10" id="KW-1185">Reference proteome</keyword>
<feature type="transmembrane region" description="Helical" evidence="7">
    <location>
        <begin position="121"/>
        <end position="144"/>
    </location>
</feature>
<comment type="caution">
    <text evidence="9">The sequence shown here is derived from an EMBL/GenBank/DDBJ whole genome shotgun (WGS) entry which is preliminary data.</text>
</comment>
<keyword evidence="4" id="KW-0249">Electron transport</keyword>
<keyword evidence="1" id="KW-0813">Transport</keyword>
<dbReference type="PANTHER" id="PTHR30176:SF3">
    <property type="entry name" value="FERREDOXIN-TYPE PROTEIN NAPH"/>
    <property type="match status" value="1"/>
</dbReference>
<dbReference type="InterPro" id="IPR017900">
    <property type="entry name" value="4Fe4S_Fe_S_CS"/>
</dbReference>
<feature type="transmembrane region" description="Helical" evidence="7">
    <location>
        <begin position="330"/>
        <end position="350"/>
    </location>
</feature>
<dbReference type="GO" id="GO:0005886">
    <property type="term" value="C:plasma membrane"/>
    <property type="evidence" value="ECO:0007669"/>
    <property type="project" value="TreeGrafter"/>
</dbReference>
<evidence type="ECO:0000256" key="5">
    <source>
        <dbReference type="ARBA" id="ARBA00023004"/>
    </source>
</evidence>
<evidence type="ECO:0000256" key="6">
    <source>
        <dbReference type="ARBA" id="ARBA00023014"/>
    </source>
</evidence>
<dbReference type="GO" id="GO:0051539">
    <property type="term" value="F:4 iron, 4 sulfur cluster binding"/>
    <property type="evidence" value="ECO:0007669"/>
    <property type="project" value="UniProtKB-KW"/>
</dbReference>
<evidence type="ECO:0000259" key="8">
    <source>
        <dbReference type="PROSITE" id="PS51379"/>
    </source>
</evidence>
<feature type="transmembrane region" description="Helical" evidence="7">
    <location>
        <begin position="79"/>
        <end position="100"/>
    </location>
</feature>
<dbReference type="OrthoDB" id="9784262at2"/>
<feature type="domain" description="4Fe-4S ferredoxin-type" evidence="8">
    <location>
        <begin position="353"/>
        <end position="381"/>
    </location>
</feature>
<accession>A0A6N6N2A0</accession>
<dbReference type="PROSITE" id="PS51379">
    <property type="entry name" value="4FE4S_FER_2"/>
    <property type="match status" value="2"/>
</dbReference>
<evidence type="ECO:0000313" key="10">
    <source>
        <dbReference type="Proteomes" id="UP000438699"/>
    </source>
</evidence>
<dbReference type="Proteomes" id="UP000438699">
    <property type="component" value="Unassembled WGS sequence"/>
</dbReference>